<organism evidence="2 3">
    <name type="scientific">Tumebacillus amylolyticus</name>
    <dbReference type="NCBI Taxonomy" id="2801339"/>
    <lineage>
        <taxon>Bacteria</taxon>
        <taxon>Bacillati</taxon>
        <taxon>Bacillota</taxon>
        <taxon>Bacilli</taxon>
        <taxon>Bacillales</taxon>
        <taxon>Alicyclobacillaceae</taxon>
        <taxon>Tumebacillus</taxon>
    </lineage>
</organism>
<dbReference type="PANTHER" id="PTHR43581">
    <property type="entry name" value="ATP/GTP PHOSPHATASE"/>
    <property type="match status" value="1"/>
</dbReference>
<dbReference type="EMBL" id="JAEQNB010000008">
    <property type="protein sequence ID" value="MBL0389069.1"/>
    <property type="molecule type" value="Genomic_DNA"/>
</dbReference>
<dbReference type="Gene3D" id="3.40.50.300">
    <property type="entry name" value="P-loop containing nucleotide triphosphate hydrolases"/>
    <property type="match status" value="1"/>
</dbReference>
<dbReference type="Pfam" id="PF02463">
    <property type="entry name" value="SMC_N"/>
    <property type="match status" value="1"/>
</dbReference>
<dbReference type="InterPro" id="IPR003593">
    <property type="entry name" value="AAA+_ATPase"/>
</dbReference>
<keyword evidence="3" id="KW-1185">Reference proteome</keyword>
<comment type="caution">
    <text evidence="2">The sequence shown here is derived from an EMBL/GenBank/DDBJ whole genome shotgun (WGS) entry which is preliminary data.</text>
</comment>
<name>A0ABS1JFN2_9BACL</name>
<sequence>MKLEKVRLQNFRSFTDQEFSFVAESGQVKPFTVLVGDNGKGKTTVLEGIVRGLAPIFKAMNTEAGDKIDFIKEDIRNDKRWTSVTVDTIIQNRHFQWKNSKRESIMVQDWPGSPATTQKEVKEYLSETFFTERPIEEVPLLLYYSILRIGIEVPMKSRKVKESGPLQALTHCLDVKSDFRRFFEWFKAEEESELREQRDQGPEYQSRSLTAVRTAIGRMMTNYRNVKIKANPVRMVLVDDQDQELRVEQLSGGYKVVFSMVADIASRLAQANPQLENPLEGQALILIDELDLHLHPKWQKRIARDLRNTFPHCQFIVSTHSESIVQSLSADQVINLEDVDRERSGAFKGWSLSEIQEYEMGVEFAKTEEYENLKVAFEEAVDEEDGERAKELYRKLREMIHPANELLELFQFRLIGIGVDIHDLLE</sequence>
<feature type="domain" description="AAA+ ATPase" evidence="1">
    <location>
        <begin position="28"/>
        <end position="340"/>
    </location>
</feature>
<dbReference type="RefSeq" id="WP_201638064.1">
    <property type="nucleotide sequence ID" value="NZ_JAEQNB010000008.1"/>
</dbReference>
<evidence type="ECO:0000259" key="1">
    <source>
        <dbReference type="SMART" id="SM00382"/>
    </source>
</evidence>
<dbReference type="SUPFAM" id="SSF52540">
    <property type="entry name" value="P-loop containing nucleoside triphosphate hydrolases"/>
    <property type="match status" value="1"/>
</dbReference>
<protein>
    <submittedName>
        <fullName evidence="2">AAA family ATPase</fullName>
    </submittedName>
</protein>
<evidence type="ECO:0000313" key="3">
    <source>
        <dbReference type="Proteomes" id="UP000602284"/>
    </source>
</evidence>
<dbReference type="InterPro" id="IPR003395">
    <property type="entry name" value="RecF/RecN/SMC_N"/>
</dbReference>
<proteinExistence type="predicted"/>
<reference evidence="2 3" key="1">
    <citation type="submission" date="2021-01" db="EMBL/GenBank/DDBJ databases">
        <title>Tumebacillus sp. strain ITR2 16S ribosomal RNA gene Genome sequencing and assembly.</title>
        <authorList>
            <person name="Kang M."/>
        </authorList>
    </citation>
    <scope>NUCLEOTIDE SEQUENCE [LARGE SCALE GENOMIC DNA]</scope>
    <source>
        <strain evidence="2 3">ITR2</strain>
    </source>
</reference>
<dbReference type="PANTHER" id="PTHR43581:SF2">
    <property type="entry name" value="EXCINUCLEASE ATPASE SUBUNIT"/>
    <property type="match status" value="1"/>
</dbReference>
<dbReference type="Proteomes" id="UP000602284">
    <property type="component" value="Unassembled WGS sequence"/>
</dbReference>
<dbReference type="SMART" id="SM00382">
    <property type="entry name" value="AAA"/>
    <property type="match status" value="1"/>
</dbReference>
<dbReference type="InterPro" id="IPR027417">
    <property type="entry name" value="P-loop_NTPase"/>
</dbReference>
<evidence type="ECO:0000313" key="2">
    <source>
        <dbReference type="EMBL" id="MBL0389069.1"/>
    </source>
</evidence>
<accession>A0ABS1JFN2</accession>
<gene>
    <name evidence="2" type="ORF">JJB07_20970</name>
</gene>
<dbReference type="InterPro" id="IPR051396">
    <property type="entry name" value="Bact_Antivir_Def_Nuclease"/>
</dbReference>